<dbReference type="Proteomes" id="UP000641646">
    <property type="component" value="Unassembled WGS sequence"/>
</dbReference>
<dbReference type="CDD" id="cd12797">
    <property type="entry name" value="M23_peptidase"/>
    <property type="match status" value="1"/>
</dbReference>
<feature type="domain" description="M23ase beta-sheet core" evidence="2">
    <location>
        <begin position="137"/>
        <end position="233"/>
    </location>
</feature>
<evidence type="ECO:0000259" key="2">
    <source>
        <dbReference type="Pfam" id="PF01551"/>
    </source>
</evidence>
<dbReference type="InterPro" id="IPR050570">
    <property type="entry name" value="Cell_wall_metabolism_enzyme"/>
</dbReference>
<dbReference type="RefSeq" id="WP_206756610.1">
    <property type="nucleotide sequence ID" value="NZ_JACJPW010000010.1"/>
</dbReference>
<evidence type="ECO:0000313" key="4">
    <source>
        <dbReference type="Proteomes" id="UP000641646"/>
    </source>
</evidence>
<reference evidence="3" key="2">
    <citation type="submission" date="2020-08" db="EMBL/GenBank/DDBJ databases">
        <authorList>
            <person name="Chen M."/>
            <person name="Teng W."/>
            <person name="Zhao L."/>
            <person name="Hu C."/>
            <person name="Zhou Y."/>
            <person name="Han B."/>
            <person name="Song L."/>
            <person name="Shu W."/>
        </authorList>
    </citation>
    <scope>NUCLEOTIDE SEQUENCE</scope>
    <source>
        <strain evidence="3">FACHB-1375</strain>
    </source>
</reference>
<evidence type="ECO:0000313" key="3">
    <source>
        <dbReference type="EMBL" id="MBD2180624.1"/>
    </source>
</evidence>
<reference evidence="3" key="1">
    <citation type="journal article" date="2015" name="ISME J.">
        <title>Draft Genome Sequence of Streptomyces incarnatus NRRL8089, which Produces the Nucleoside Antibiotic Sinefungin.</title>
        <authorList>
            <person name="Oshima K."/>
            <person name="Hattori M."/>
            <person name="Shimizu H."/>
            <person name="Fukuda K."/>
            <person name="Nemoto M."/>
            <person name="Inagaki K."/>
            <person name="Tamura T."/>
        </authorList>
    </citation>
    <scope>NUCLEOTIDE SEQUENCE</scope>
    <source>
        <strain evidence="3">FACHB-1375</strain>
    </source>
</reference>
<feature type="compositionally biased region" description="Polar residues" evidence="1">
    <location>
        <begin position="31"/>
        <end position="40"/>
    </location>
</feature>
<dbReference type="AlphaFoldDB" id="A0A926ZFF4"/>
<sequence>MAVEFKLIVELDTNKHQKGTQPCDREHPDLTSVSDVNSQPLGHPPRRAAAQQTHIPQALSDKWDWICVALTILCLWQIASPSPPTAPKSGTFTSSSSALKTVPNKYTGKPIFPLGGKTLATTRITDLPGSPRPNNRIHAGIDLAAYQDDVVAVLPGTIVELKPDSGVGGIIGIESNWKGKKVKLRYVHLEREPLRSFSLGQKIQAGQKLSYIKSNFPGSSGPHLHLEVYINGELQWRLQDFLKLAVVNR</sequence>
<dbReference type="GO" id="GO:0004222">
    <property type="term" value="F:metalloendopeptidase activity"/>
    <property type="evidence" value="ECO:0007669"/>
    <property type="project" value="TreeGrafter"/>
</dbReference>
<feature type="region of interest" description="Disordered" evidence="1">
    <location>
        <begin position="16"/>
        <end position="47"/>
    </location>
</feature>
<protein>
    <submittedName>
        <fullName evidence="3">M23 family metallopeptidase</fullName>
    </submittedName>
</protein>
<dbReference type="SUPFAM" id="SSF51261">
    <property type="entry name" value="Duplicated hybrid motif"/>
    <property type="match status" value="1"/>
</dbReference>
<dbReference type="InterPro" id="IPR011055">
    <property type="entry name" value="Dup_hybrid_motif"/>
</dbReference>
<accession>A0A926ZFF4</accession>
<dbReference type="EMBL" id="JACJPW010000010">
    <property type="protein sequence ID" value="MBD2180624.1"/>
    <property type="molecule type" value="Genomic_DNA"/>
</dbReference>
<gene>
    <name evidence="3" type="ORF">H6G03_05820</name>
</gene>
<dbReference type="Pfam" id="PF01551">
    <property type="entry name" value="Peptidase_M23"/>
    <property type="match status" value="1"/>
</dbReference>
<evidence type="ECO:0000256" key="1">
    <source>
        <dbReference type="SAM" id="MobiDB-lite"/>
    </source>
</evidence>
<dbReference type="Gene3D" id="2.70.70.10">
    <property type="entry name" value="Glucose Permease (Domain IIA)"/>
    <property type="match status" value="1"/>
</dbReference>
<comment type="caution">
    <text evidence="3">The sequence shown here is derived from an EMBL/GenBank/DDBJ whole genome shotgun (WGS) entry which is preliminary data.</text>
</comment>
<dbReference type="InterPro" id="IPR016047">
    <property type="entry name" value="M23ase_b-sheet_dom"/>
</dbReference>
<organism evidence="3 4">
    <name type="scientific">Aerosakkonema funiforme FACHB-1375</name>
    <dbReference type="NCBI Taxonomy" id="2949571"/>
    <lineage>
        <taxon>Bacteria</taxon>
        <taxon>Bacillati</taxon>
        <taxon>Cyanobacteriota</taxon>
        <taxon>Cyanophyceae</taxon>
        <taxon>Oscillatoriophycideae</taxon>
        <taxon>Aerosakkonematales</taxon>
        <taxon>Aerosakkonemataceae</taxon>
        <taxon>Aerosakkonema</taxon>
    </lineage>
</organism>
<keyword evidence="4" id="KW-1185">Reference proteome</keyword>
<dbReference type="PANTHER" id="PTHR21666">
    <property type="entry name" value="PEPTIDASE-RELATED"/>
    <property type="match status" value="1"/>
</dbReference>
<dbReference type="PANTHER" id="PTHR21666:SF270">
    <property type="entry name" value="MUREIN HYDROLASE ACTIVATOR ENVC"/>
    <property type="match status" value="1"/>
</dbReference>
<proteinExistence type="predicted"/>
<name>A0A926ZFF4_9CYAN</name>